<name>A0A9N7RKF7_STRHE</name>
<feature type="signal peptide" evidence="2">
    <location>
        <begin position="1"/>
        <end position="26"/>
    </location>
</feature>
<feature type="chain" id="PRO_5040240611" evidence="2">
    <location>
        <begin position="27"/>
        <end position="260"/>
    </location>
</feature>
<dbReference type="InterPro" id="IPR036514">
    <property type="entry name" value="SGNH_hydro_sf"/>
</dbReference>
<dbReference type="AlphaFoldDB" id="A0A9N7RKF7"/>
<dbReference type="PANTHER" id="PTHR22835">
    <property type="entry name" value="ZINC FINGER FYVE DOMAIN CONTAINING PROTEIN"/>
    <property type="match status" value="1"/>
</dbReference>
<organism evidence="3 4">
    <name type="scientific">Striga hermonthica</name>
    <name type="common">Purple witchweed</name>
    <name type="synonym">Buchnera hermonthica</name>
    <dbReference type="NCBI Taxonomy" id="68872"/>
    <lineage>
        <taxon>Eukaryota</taxon>
        <taxon>Viridiplantae</taxon>
        <taxon>Streptophyta</taxon>
        <taxon>Embryophyta</taxon>
        <taxon>Tracheophyta</taxon>
        <taxon>Spermatophyta</taxon>
        <taxon>Magnoliopsida</taxon>
        <taxon>eudicotyledons</taxon>
        <taxon>Gunneridae</taxon>
        <taxon>Pentapetalae</taxon>
        <taxon>asterids</taxon>
        <taxon>lamiids</taxon>
        <taxon>Lamiales</taxon>
        <taxon>Orobanchaceae</taxon>
        <taxon>Buchnereae</taxon>
        <taxon>Striga</taxon>
    </lineage>
</organism>
<sequence>MKAQMHSTVFTIVCLHLAIQIGTSSAEGWNCPFDYLYHWGDGVTDIGNSIHVLPKITIPAGRKPYGMTYPGFPTGRWSDGLVDFDFSAEDFGLPNIQPYLNMSQSKAASYDGVIFSVAGSPVLHRKFFELRDIVIPPYAVPLNQQMHWFRKHLKYVCHSPSGPDLVNRALKTCCGIGGKYNFDPKRFCSHKGVPVCSNPDEYVFWDGMHFTQEAQMRVEKSLIVPALQALNCTQLETTDSYYTDSWATTYIRASDDLASM</sequence>
<dbReference type="PANTHER" id="PTHR22835:SF683">
    <property type="entry name" value="OS05G0506800 PROTEIN"/>
    <property type="match status" value="1"/>
</dbReference>
<evidence type="ECO:0000313" key="4">
    <source>
        <dbReference type="Proteomes" id="UP001153555"/>
    </source>
</evidence>
<dbReference type="OrthoDB" id="870535at2759"/>
<gene>
    <name evidence="3" type="ORF">SHERM_28581</name>
</gene>
<keyword evidence="2" id="KW-0732">Signal</keyword>
<proteinExistence type="inferred from homology"/>
<dbReference type="Proteomes" id="UP001153555">
    <property type="component" value="Unassembled WGS sequence"/>
</dbReference>
<evidence type="ECO:0000256" key="2">
    <source>
        <dbReference type="SAM" id="SignalP"/>
    </source>
</evidence>
<evidence type="ECO:0000313" key="3">
    <source>
        <dbReference type="EMBL" id="CAA0833314.1"/>
    </source>
</evidence>
<evidence type="ECO:0000256" key="1">
    <source>
        <dbReference type="ARBA" id="ARBA00008668"/>
    </source>
</evidence>
<comment type="caution">
    <text evidence="3">The sequence shown here is derived from an EMBL/GenBank/DDBJ whole genome shotgun (WGS) entry which is preliminary data.</text>
</comment>
<dbReference type="EMBL" id="CACSLK010027838">
    <property type="protein sequence ID" value="CAA0833314.1"/>
    <property type="molecule type" value="Genomic_DNA"/>
</dbReference>
<accession>A0A9N7RKF7</accession>
<dbReference type="Gene3D" id="3.40.50.1110">
    <property type="entry name" value="SGNH hydrolase"/>
    <property type="match status" value="1"/>
</dbReference>
<protein>
    <submittedName>
        <fullName evidence="3">GDSL esterase/lipase</fullName>
    </submittedName>
</protein>
<keyword evidence="4" id="KW-1185">Reference proteome</keyword>
<comment type="similarity">
    <text evidence="1">Belongs to the 'GDSL' lipolytic enzyme family.</text>
</comment>
<reference evidence="3" key="1">
    <citation type="submission" date="2019-12" db="EMBL/GenBank/DDBJ databases">
        <authorList>
            <person name="Scholes J."/>
        </authorList>
    </citation>
    <scope>NUCLEOTIDE SEQUENCE</scope>
</reference>